<organism evidence="4 5">
    <name type="scientific">Coccomyxa subellipsoidea</name>
    <dbReference type="NCBI Taxonomy" id="248742"/>
    <lineage>
        <taxon>Eukaryota</taxon>
        <taxon>Viridiplantae</taxon>
        <taxon>Chlorophyta</taxon>
        <taxon>core chlorophytes</taxon>
        <taxon>Trebouxiophyceae</taxon>
        <taxon>Trebouxiophyceae incertae sedis</taxon>
        <taxon>Coccomyxaceae</taxon>
        <taxon>Coccomyxa</taxon>
    </lineage>
</organism>
<dbReference type="EC" id="3.7.1.2" evidence="2"/>
<gene>
    <name evidence="4" type="ORF">WJX75_007412</name>
</gene>
<keyword evidence="5" id="KW-1185">Reference proteome</keyword>
<keyword evidence="2" id="KW-0378">Hydrolase</keyword>
<feature type="domain" description="Fumarylacetoacetase-like C-terminal" evidence="3">
    <location>
        <begin position="3"/>
        <end position="171"/>
    </location>
</feature>
<sequence length="175" mass="19062">MAPLGPFNSKNWASSISPWIVTLDALRPFRCQAPVQEPPVLPYLQAQDRHSYDICLEAEIMPPSSTVGTSVTRSNFKHLYWTLPQMVAHHTVGGCNLRPGDLLGTGTISCNAEDGQGLGCLLEKTWNGSKNIYLSDGQQRKYLLDGDTVILRGYCQGDGYRVGFGECSGTVLPSA</sequence>
<dbReference type="EMBL" id="JALJOT010000006">
    <property type="protein sequence ID" value="KAK9909785.1"/>
    <property type="molecule type" value="Genomic_DNA"/>
</dbReference>
<comment type="catalytic activity">
    <reaction evidence="2">
        <text>4-fumarylacetoacetate + H2O = acetoacetate + fumarate + H(+)</text>
        <dbReference type="Rhea" id="RHEA:10244"/>
        <dbReference type="ChEBI" id="CHEBI:13705"/>
        <dbReference type="ChEBI" id="CHEBI:15377"/>
        <dbReference type="ChEBI" id="CHEBI:15378"/>
        <dbReference type="ChEBI" id="CHEBI:18034"/>
        <dbReference type="ChEBI" id="CHEBI:29806"/>
        <dbReference type="EC" id="3.7.1.2"/>
    </reaction>
</comment>
<keyword evidence="2" id="KW-0828">Tyrosine catabolism</keyword>
<comment type="cofactor">
    <cofactor evidence="2">
        <name>Mg(2+)</name>
        <dbReference type="ChEBI" id="CHEBI:18420"/>
    </cofactor>
    <cofactor evidence="2">
        <name>Ca(2+)</name>
        <dbReference type="ChEBI" id="CHEBI:29108"/>
    </cofactor>
</comment>
<dbReference type="InterPro" id="IPR036663">
    <property type="entry name" value="Fumarylacetoacetase_C_sf"/>
</dbReference>
<evidence type="ECO:0000313" key="5">
    <source>
        <dbReference type="Proteomes" id="UP001491310"/>
    </source>
</evidence>
<accession>A0ABR2YRR2</accession>
<keyword evidence="2" id="KW-0479">Metal-binding</keyword>
<dbReference type="PANTHER" id="PTHR43069">
    <property type="entry name" value="FUMARYLACETOACETASE"/>
    <property type="match status" value="1"/>
</dbReference>
<dbReference type="SUPFAM" id="SSF56529">
    <property type="entry name" value="FAH"/>
    <property type="match status" value="1"/>
</dbReference>
<keyword evidence="2" id="KW-0106">Calcium</keyword>
<evidence type="ECO:0000259" key="3">
    <source>
        <dbReference type="Pfam" id="PF01557"/>
    </source>
</evidence>
<comment type="caution">
    <text evidence="4">The sequence shown here is derived from an EMBL/GenBank/DDBJ whole genome shotgun (WGS) entry which is preliminary data.</text>
</comment>
<keyword evidence="2" id="KW-0585">Phenylalanine catabolism</keyword>
<reference evidence="4 5" key="1">
    <citation type="journal article" date="2024" name="Nat. Commun.">
        <title>Phylogenomics reveals the evolutionary origins of lichenization in chlorophyte algae.</title>
        <authorList>
            <person name="Puginier C."/>
            <person name="Libourel C."/>
            <person name="Otte J."/>
            <person name="Skaloud P."/>
            <person name="Haon M."/>
            <person name="Grisel S."/>
            <person name="Petersen M."/>
            <person name="Berrin J.G."/>
            <person name="Delaux P.M."/>
            <person name="Dal Grande F."/>
            <person name="Keller J."/>
        </authorList>
    </citation>
    <scope>NUCLEOTIDE SEQUENCE [LARGE SCALE GENOMIC DNA]</scope>
    <source>
        <strain evidence="4 5">SAG 216-7</strain>
    </source>
</reference>
<dbReference type="Proteomes" id="UP001491310">
    <property type="component" value="Unassembled WGS sequence"/>
</dbReference>
<dbReference type="Pfam" id="PF01557">
    <property type="entry name" value="FAA_hydrolase"/>
    <property type="match status" value="1"/>
</dbReference>
<comment type="similarity">
    <text evidence="1 2">Belongs to the FAH family.</text>
</comment>
<dbReference type="PANTHER" id="PTHR43069:SF2">
    <property type="entry name" value="FUMARYLACETOACETASE"/>
    <property type="match status" value="1"/>
</dbReference>
<dbReference type="InterPro" id="IPR005959">
    <property type="entry name" value="Fumarylacetoacetase"/>
</dbReference>
<keyword evidence="2" id="KW-0460">Magnesium</keyword>
<comment type="pathway">
    <text evidence="2">Amino-acid degradation; L-phenylalanine degradation; acetoacetate and fumarate from L-phenylalanine: step 6/6.</text>
</comment>
<dbReference type="InterPro" id="IPR011234">
    <property type="entry name" value="Fumarylacetoacetase-like_C"/>
</dbReference>
<protein>
    <recommendedName>
        <fullName evidence="2">Fumarylacetoacetase</fullName>
        <ecNumber evidence="2">3.7.1.2</ecNumber>
    </recommendedName>
    <alternativeName>
        <fullName evidence="2">Fumarylacetoacetate hydrolase</fullName>
    </alternativeName>
</protein>
<proteinExistence type="inferred from homology"/>
<evidence type="ECO:0000256" key="1">
    <source>
        <dbReference type="ARBA" id="ARBA00010211"/>
    </source>
</evidence>
<evidence type="ECO:0000313" key="4">
    <source>
        <dbReference type="EMBL" id="KAK9909785.1"/>
    </source>
</evidence>
<name>A0ABR2YRR2_9CHLO</name>
<evidence type="ECO:0000256" key="2">
    <source>
        <dbReference type="RuleBase" id="RU366008"/>
    </source>
</evidence>
<dbReference type="Gene3D" id="3.90.850.10">
    <property type="entry name" value="Fumarylacetoacetase-like, C-terminal domain"/>
    <property type="match status" value="1"/>
</dbReference>